<evidence type="ECO:0000313" key="2">
    <source>
        <dbReference type="Proteomes" id="UP000182121"/>
    </source>
</evidence>
<organism evidence="1 2">
    <name type="scientific">Enterocloster clostridioformis</name>
    <dbReference type="NCBI Taxonomy" id="1531"/>
    <lineage>
        <taxon>Bacteria</taxon>
        <taxon>Bacillati</taxon>
        <taxon>Bacillota</taxon>
        <taxon>Clostridia</taxon>
        <taxon>Lachnospirales</taxon>
        <taxon>Lachnospiraceae</taxon>
        <taxon>Enterocloster</taxon>
    </lineage>
</organism>
<gene>
    <name evidence="1" type="ORF">SAMN05216521_105818</name>
</gene>
<accession>A0A1I0JJX3</accession>
<name>A0A1I0JJX3_9FIRM</name>
<evidence type="ECO:0000313" key="1">
    <source>
        <dbReference type="EMBL" id="SEU09946.1"/>
    </source>
</evidence>
<dbReference type="RefSeq" id="WP_074664016.1">
    <property type="nucleotide sequence ID" value="NZ_FOIO01000058.1"/>
</dbReference>
<dbReference type="AlphaFoldDB" id="A0A1I0JJX3"/>
<dbReference type="Proteomes" id="UP000182121">
    <property type="component" value="Unassembled WGS sequence"/>
</dbReference>
<sequence length="90" mass="10327">MKTRQQEQVSDFPYGWNKGDTCVMITNKAKKSTCEYTVESYDGRYFGVRSHTGLFHRASPQRLFHSKEEAVAALEQSETPTQERGGMTFQ</sequence>
<protein>
    <submittedName>
        <fullName evidence="1">Uncharacterized protein</fullName>
    </submittedName>
</protein>
<dbReference type="EMBL" id="FOIO01000058">
    <property type="protein sequence ID" value="SEU09946.1"/>
    <property type="molecule type" value="Genomic_DNA"/>
</dbReference>
<reference evidence="1 2" key="1">
    <citation type="submission" date="2016-10" db="EMBL/GenBank/DDBJ databases">
        <authorList>
            <person name="Varghese N."/>
            <person name="Submissions S."/>
        </authorList>
    </citation>
    <scope>NUCLEOTIDE SEQUENCE [LARGE SCALE GENOMIC DNA]</scope>
    <source>
        <strain evidence="1 2">NLAE-zl-C196</strain>
    </source>
</reference>
<comment type="caution">
    <text evidence="1">The sequence shown here is derived from an EMBL/GenBank/DDBJ whole genome shotgun (WGS) entry which is preliminary data.</text>
</comment>
<proteinExistence type="predicted"/>